<feature type="domain" description="Radical SAM core" evidence="5">
    <location>
        <begin position="62"/>
        <end position="292"/>
    </location>
</feature>
<dbReference type="CDD" id="cd01335">
    <property type="entry name" value="Radical_SAM"/>
    <property type="match status" value="1"/>
</dbReference>
<keyword evidence="7" id="KW-1185">Reference proteome</keyword>
<dbReference type="Proteomes" id="UP001470230">
    <property type="component" value="Unassembled WGS sequence"/>
</dbReference>
<dbReference type="SFLD" id="SFLDG01060">
    <property type="entry name" value="BATS_domain_containing"/>
    <property type="match status" value="1"/>
</dbReference>
<dbReference type="PANTHER" id="PTHR43726:SF1">
    <property type="entry name" value="BIOTIN SYNTHASE"/>
    <property type="match status" value="1"/>
</dbReference>
<dbReference type="PIRSF" id="PIRSF004762">
    <property type="entry name" value="CHP00423"/>
    <property type="match status" value="1"/>
</dbReference>
<dbReference type="SUPFAM" id="SSF102114">
    <property type="entry name" value="Radical SAM enzymes"/>
    <property type="match status" value="1"/>
</dbReference>
<evidence type="ECO:0000313" key="7">
    <source>
        <dbReference type="Proteomes" id="UP001470230"/>
    </source>
</evidence>
<comment type="caution">
    <text evidence="6">The sequence shown here is derived from an EMBL/GenBank/DDBJ whole genome shotgun (WGS) entry which is preliminary data.</text>
</comment>
<dbReference type="SFLD" id="SFLDG01280">
    <property type="entry name" value="HydE/PylB-like"/>
    <property type="match status" value="1"/>
</dbReference>
<evidence type="ECO:0000256" key="3">
    <source>
        <dbReference type="ARBA" id="ARBA00023004"/>
    </source>
</evidence>
<dbReference type="NCBIfam" id="TIGR03956">
    <property type="entry name" value="rSAM_HydE"/>
    <property type="match status" value="1"/>
</dbReference>
<keyword evidence="3" id="KW-0408">Iron</keyword>
<evidence type="ECO:0000256" key="2">
    <source>
        <dbReference type="ARBA" id="ARBA00022723"/>
    </source>
</evidence>
<accession>A0ABR2KEQ4</accession>
<dbReference type="InterPro" id="IPR058240">
    <property type="entry name" value="rSAM_sf"/>
</dbReference>
<gene>
    <name evidence="6" type="ORF">M9Y10_034365</name>
</gene>
<keyword evidence="2" id="KW-0479">Metal-binding</keyword>
<dbReference type="Gene3D" id="3.20.20.70">
    <property type="entry name" value="Aldolase class I"/>
    <property type="match status" value="1"/>
</dbReference>
<dbReference type="SFLD" id="SFLDS00029">
    <property type="entry name" value="Radical_SAM"/>
    <property type="match status" value="1"/>
</dbReference>
<dbReference type="SMART" id="SM00729">
    <property type="entry name" value="Elp3"/>
    <property type="match status" value="1"/>
</dbReference>
<name>A0ABR2KEQ4_9EUKA</name>
<dbReference type="PANTHER" id="PTHR43726">
    <property type="entry name" value="3-METHYLORNITHINE SYNTHASE"/>
    <property type="match status" value="1"/>
</dbReference>
<dbReference type="Pfam" id="PF04055">
    <property type="entry name" value="Radical_SAM"/>
    <property type="match status" value="1"/>
</dbReference>
<dbReference type="InterPro" id="IPR013785">
    <property type="entry name" value="Aldolase_TIM"/>
</dbReference>
<dbReference type="EMBL" id="JAPFFF010000005">
    <property type="protein sequence ID" value="KAK8889614.1"/>
    <property type="molecule type" value="Genomic_DNA"/>
</dbReference>
<sequence length="382" mass="43485">MLYTLPKPARALPSFSSSLKAAISSQKLSHDQIVSILQTRNPSEVEALHQAADKLTRKIFGNYVSIRGIIEFSNECEKSCHYCGVSTINQKFTIDKEAILDCCDFMYSEGYRNVVLQSGEVTTESRINWVLDLINKIKAKYGFAQDTGMCVVLSIGELSRQQYQKLFDAGANRYLLRIESSDPQLYASMHPKKNHSYQRRLQALHDLKDIGYVTGTGIMVGVPGQTFDHLAHDIEFFRDEKYHMIGLGPYLEHKDTPMGKKIINEYTESQRKEVDQLKADITINMYDLIRLQCPYVNIAATTALDTLHAGYKKRALTGGANVVMPIITPKKFRNGYQLYEGKKEVDMDHIQTHKMMMELMKSIGKEATFKKWNNPPAYTLNK</sequence>
<protein>
    <recommendedName>
        <fullName evidence="5">Radical SAM core domain-containing protein</fullName>
    </recommendedName>
</protein>
<evidence type="ECO:0000256" key="1">
    <source>
        <dbReference type="ARBA" id="ARBA00022691"/>
    </source>
</evidence>
<keyword evidence="4" id="KW-0411">Iron-sulfur</keyword>
<keyword evidence="1" id="KW-0949">S-adenosyl-L-methionine</keyword>
<dbReference type="InterPro" id="IPR006638">
    <property type="entry name" value="Elp3/MiaA/NifB-like_rSAM"/>
</dbReference>
<proteinExistence type="predicted"/>
<evidence type="ECO:0000259" key="5">
    <source>
        <dbReference type="PROSITE" id="PS51918"/>
    </source>
</evidence>
<dbReference type="InterPro" id="IPR007197">
    <property type="entry name" value="rSAM"/>
</dbReference>
<dbReference type="InterPro" id="IPR034422">
    <property type="entry name" value="HydE/PylB-like"/>
</dbReference>
<evidence type="ECO:0000313" key="6">
    <source>
        <dbReference type="EMBL" id="KAK8889614.1"/>
    </source>
</evidence>
<organism evidence="6 7">
    <name type="scientific">Tritrichomonas musculus</name>
    <dbReference type="NCBI Taxonomy" id="1915356"/>
    <lineage>
        <taxon>Eukaryota</taxon>
        <taxon>Metamonada</taxon>
        <taxon>Parabasalia</taxon>
        <taxon>Tritrichomonadida</taxon>
        <taxon>Tritrichomonadidae</taxon>
        <taxon>Tritrichomonas</taxon>
    </lineage>
</organism>
<dbReference type="InterPro" id="IPR024021">
    <property type="entry name" value="FeFe-hyd_HydE_rSAM"/>
</dbReference>
<reference evidence="6 7" key="1">
    <citation type="submission" date="2024-04" db="EMBL/GenBank/DDBJ databases">
        <title>Tritrichomonas musculus Genome.</title>
        <authorList>
            <person name="Alves-Ferreira E."/>
            <person name="Grigg M."/>
            <person name="Lorenzi H."/>
            <person name="Galac M."/>
        </authorList>
    </citation>
    <scope>NUCLEOTIDE SEQUENCE [LARGE SCALE GENOMIC DNA]</scope>
    <source>
        <strain evidence="6 7">EAF2021</strain>
    </source>
</reference>
<dbReference type="PROSITE" id="PS51918">
    <property type="entry name" value="RADICAL_SAM"/>
    <property type="match status" value="1"/>
</dbReference>
<evidence type="ECO:0000256" key="4">
    <source>
        <dbReference type="ARBA" id="ARBA00023014"/>
    </source>
</evidence>